<dbReference type="OrthoDB" id="9805386at2"/>
<proteinExistence type="predicted"/>
<keyword evidence="1" id="KW-1133">Transmembrane helix</keyword>
<keyword evidence="3" id="KW-1185">Reference proteome</keyword>
<feature type="transmembrane region" description="Helical" evidence="1">
    <location>
        <begin position="146"/>
        <end position="165"/>
    </location>
</feature>
<accession>A0A1E3WAQ4</accession>
<comment type="caution">
    <text evidence="2">The sequence shown here is derived from an EMBL/GenBank/DDBJ whole genome shotgun (WGS) entry which is preliminary data.</text>
</comment>
<dbReference type="AlphaFoldDB" id="A0A1E3WAQ4"/>
<dbReference type="Pfam" id="PF04298">
    <property type="entry name" value="Zn_peptidase_2"/>
    <property type="match status" value="1"/>
</dbReference>
<evidence type="ECO:0000313" key="3">
    <source>
        <dbReference type="Proteomes" id="UP000095042"/>
    </source>
</evidence>
<evidence type="ECO:0000256" key="1">
    <source>
        <dbReference type="SAM" id="Phobius"/>
    </source>
</evidence>
<dbReference type="EMBL" id="LPWD01000204">
    <property type="protein sequence ID" value="ODS02893.1"/>
    <property type="molecule type" value="Genomic_DNA"/>
</dbReference>
<feature type="transmembrane region" description="Helical" evidence="1">
    <location>
        <begin position="6"/>
        <end position="23"/>
    </location>
</feature>
<organism evidence="2 3">
    <name type="scientific">Methyloceanibacter marginalis</name>
    <dbReference type="NCBI Taxonomy" id="1774971"/>
    <lineage>
        <taxon>Bacteria</taxon>
        <taxon>Pseudomonadati</taxon>
        <taxon>Pseudomonadota</taxon>
        <taxon>Alphaproteobacteria</taxon>
        <taxon>Hyphomicrobiales</taxon>
        <taxon>Hyphomicrobiaceae</taxon>
        <taxon>Methyloceanibacter</taxon>
    </lineage>
</organism>
<dbReference type="InterPro" id="IPR007395">
    <property type="entry name" value="Zn_peptidase_2"/>
</dbReference>
<keyword evidence="1" id="KW-0472">Membrane</keyword>
<gene>
    <name evidence="2" type="ORF">AUC71_12775</name>
</gene>
<sequence>MFEDPLFWLFVGPGLLLGLYAQARIKANVAKYAEVPTQSGVTGAEVARRLLDAQGLQNVKVEPTEGVLSDHYDPSAKVLRLSQKVYYTPSVAAAGIAAHEAGHALQDAEDYFPMEARTYIVPVVQLASQVAPWAFVAGLMLQWNTLTWIGVILFGSSFFFALLTLPVEFNASSRAKALLVGHGIVGRDQIEGVDKVLDAAAWTYVAAAVSAVGVWLFYIFMLLGRGRSASAAR</sequence>
<feature type="transmembrane region" description="Helical" evidence="1">
    <location>
        <begin position="201"/>
        <end position="223"/>
    </location>
</feature>
<name>A0A1E3WAQ4_9HYPH</name>
<keyword evidence="1" id="KW-0812">Transmembrane</keyword>
<dbReference type="RefSeq" id="WP_069623908.1">
    <property type="nucleotide sequence ID" value="NZ_LPWD01000204.1"/>
</dbReference>
<protein>
    <submittedName>
        <fullName evidence="2">Zinc metallopeptidase</fullName>
    </submittedName>
</protein>
<reference evidence="2 3" key="1">
    <citation type="journal article" date="2016" name="Environ. Microbiol.">
        <title>New Methyloceanibacter diversity from North Sea sediments includes methanotroph containing solely the soluble methane monooxygenase.</title>
        <authorList>
            <person name="Vekeman B."/>
            <person name="Kerckhof F.M."/>
            <person name="Cremers G."/>
            <person name="de Vos P."/>
            <person name="Vandamme P."/>
            <person name="Boon N."/>
            <person name="Op den Camp H.J."/>
            <person name="Heylen K."/>
        </authorList>
    </citation>
    <scope>NUCLEOTIDE SEQUENCE [LARGE SCALE GENOMIC DNA]</scope>
    <source>
        <strain evidence="2 3">R-67177</strain>
    </source>
</reference>
<dbReference type="Proteomes" id="UP000095042">
    <property type="component" value="Unassembled WGS sequence"/>
</dbReference>
<evidence type="ECO:0000313" key="2">
    <source>
        <dbReference type="EMBL" id="ODS02893.1"/>
    </source>
</evidence>
<dbReference type="PANTHER" id="PTHR36434">
    <property type="entry name" value="MEMBRANE PROTEASE YUGP-RELATED"/>
    <property type="match status" value="1"/>
</dbReference>
<dbReference type="PANTHER" id="PTHR36434:SF1">
    <property type="entry name" value="MEMBRANE PROTEASE YUGP-RELATED"/>
    <property type="match status" value="1"/>
</dbReference>